<dbReference type="Proteomes" id="UP000008895">
    <property type="component" value="Chromosome"/>
</dbReference>
<reference evidence="1 2" key="1">
    <citation type="journal article" date="2011" name="J. Bacteriol.">
        <title>Complete genome sequence of the dog commensal and human pathogen Capnocytophaga canimorsus strain 5.</title>
        <authorList>
            <person name="Manfredi P."/>
            <person name="Pagni M."/>
            <person name="Cornelis G.R."/>
        </authorList>
    </citation>
    <scope>NUCLEOTIDE SEQUENCE [LARGE SCALE GENOMIC DNA]</scope>
    <source>
        <strain evidence="2">5</strain>
    </source>
</reference>
<accession>F9YPP4</accession>
<evidence type="ECO:0000313" key="2">
    <source>
        <dbReference type="Proteomes" id="UP000008895"/>
    </source>
</evidence>
<name>F9YPP4_CAPCC</name>
<proteinExistence type="predicted"/>
<dbReference type="EMBL" id="CP002113">
    <property type="protein sequence ID" value="AEK23390.1"/>
    <property type="molecule type" value="Genomic_DNA"/>
</dbReference>
<sequence>MQIYKYFLTTANPCHLLPFATTLIFSGYYESTFALKF</sequence>
<gene>
    <name evidence="1" type="ordered locus">Ccan_12740</name>
</gene>
<dbReference type="HOGENOM" id="CLU_3341808_0_0_10"/>
<dbReference type="KEGG" id="ccm:Ccan_12740"/>
<keyword evidence="2" id="KW-1185">Reference proteome</keyword>
<protein>
    <submittedName>
        <fullName evidence="1">Uncharacterized protein</fullName>
    </submittedName>
</protein>
<dbReference type="STRING" id="860228.Ccan_12740"/>
<organism evidence="1 2">
    <name type="scientific">Capnocytophaga canimorsus (strain 5)</name>
    <dbReference type="NCBI Taxonomy" id="860228"/>
    <lineage>
        <taxon>Bacteria</taxon>
        <taxon>Pseudomonadati</taxon>
        <taxon>Bacteroidota</taxon>
        <taxon>Flavobacteriia</taxon>
        <taxon>Flavobacteriales</taxon>
        <taxon>Flavobacteriaceae</taxon>
        <taxon>Capnocytophaga</taxon>
    </lineage>
</organism>
<dbReference type="AlphaFoldDB" id="F9YPP4"/>
<evidence type="ECO:0000313" key="1">
    <source>
        <dbReference type="EMBL" id="AEK23390.1"/>
    </source>
</evidence>